<feature type="region of interest" description="Disordered" evidence="1">
    <location>
        <begin position="365"/>
        <end position="396"/>
    </location>
</feature>
<feature type="region of interest" description="Disordered" evidence="1">
    <location>
        <begin position="174"/>
        <end position="196"/>
    </location>
</feature>
<reference evidence="3 4" key="1">
    <citation type="submission" date="2019-07" db="EMBL/GenBank/DDBJ databases">
        <authorList>
            <person name="Li J."/>
        </authorList>
    </citation>
    <scope>NUCLEOTIDE SEQUENCE [LARGE SCALE GENOMIC DNA]</scope>
    <source>
        <strain evidence="3 4">TKL69</strain>
    </source>
</reference>
<organism evidence="3 4">
    <name type="scientific">Radiobacillus deserti</name>
    <dbReference type="NCBI Taxonomy" id="2594883"/>
    <lineage>
        <taxon>Bacteria</taxon>
        <taxon>Bacillati</taxon>
        <taxon>Bacillota</taxon>
        <taxon>Bacilli</taxon>
        <taxon>Bacillales</taxon>
        <taxon>Bacillaceae</taxon>
        <taxon>Radiobacillus</taxon>
    </lineage>
</organism>
<dbReference type="Gene3D" id="3.10.350.10">
    <property type="entry name" value="LysM domain"/>
    <property type="match status" value="1"/>
</dbReference>
<dbReference type="SUPFAM" id="SSF54106">
    <property type="entry name" value="LysM domain"/>
    <property type="match status" value="1"/>
</dbReference>
<dbReference type="NCBIfam" id="TIGR02899">
    <property type="entry name" value="spore_safA"/>
    <property type="match status" value="1"/>
</dbReference>
<keyword evidence="4" id="KW-1185">Reference proteome</keyword>
<dbReference type="PROSITE" id="PS51782">
    <property type="entry name" value="LYSM"/>
    <property type="match status" value="1"/>
</dbReference>
<dbReference type="InterPro" id="IPR018392">
    <property type="entry name" value="LysM"/>
</dbReference>
<evidence type="ECO:0000256" key="1">
    <source>
        <dbReference type="SAM" id="MobiDB-lite"/>
    </source>
</evidence>
<dbReference type="InterPro" id="IPR036779">
    <property type="entry name" value="LysM_dom_sf"/>
</dbReference>
<dbReference type="Pfam" id="PF01476">
    <property type="entry name" value="LysM"/>
    <property type="match status" value="1"/>
</dbReference>
<dbReference type="AlphaFoldDB" id="A0A516KH62"/>
<evidence type="ECO:0000313" key="3">
    <source>
        <dbReference type="EMBL" id="QDP40732.1"/>
    </source>
</evidence>
<evidence type="ECO:0000313" key="4">
    <source>
        <dbReference type="Proteomes" id="UP000315215"/>
    </source>
</evidence>
<sequence length="396" mass="45075">MCRLTRREIHELKIHIVREGETLWKIAQKYNVDFEKLKEMNSHLADPDQIMPGMKIRIPTQAQPVKKETITDKMIQKAPVKKEATHPYKDTSKPAFPVMKEDDVKKPKKEILNKLPHPPFSDLSKDEVVNKVNKVGGKVSDYKSNLSKPSWNEGNYEKGNMDATMDKKKAMYKKPSYDAPTPVPELDQAQEPTYTVPTPMPQVPHYNQPAQQPNYTAASPYSYPQQPVIPYYAYPSAPYCAPANSVPYPIQQHAWSNPVHGTHQQHHQHHPVPQHSHDGYHVGPYQQLDWAESSSSPVDYPGLKQEATYPEYMAQPANWQSFIPPQEPPHHTFHGNPVAYPSAWGNPHYMNPSAPTWQPGTATGWNNVGYPGPEPYGFNPSFPNFRQEDDEEESDS</sequence>
<evidence type="ECO:0000259" key="2">
    <source>
        <dbReference type="PROSITE" id="PS51782"/>
    </source>
</evidence>
<dbReference type="GO" id="GO:0008932">
    <property type="term" value="F:lytic endotransglycosylase activity"/>
    <property type="evidence" value="ECO:0007669"/>
    <property type="project" value="TreeGrafter"/>
</dbReference>
<feature type="domain" description="LysM" evidence="2">
    <location>
        <begin position="13"/>
        <end position="58"/>
    </location>
</feature>
<dbReference type="InterPro" id="IPR014248">
    <property type="entry name" value="Spore_coat_assembly_SafA"/>
</dbReference>
<dbReference type="CDD" id="cd00118">
    <property type="entry name" value="LysM"/>
    <property type="match status" value="1"/>
</dbReference>
<dbReference type="EMBL" id="CP041666">
    <property type="protein sequence ID" value="QDP40732.1"/>
    <property type="molecule type" value="Genomic_DNA"/>
</dbReference>
<dbReference type="PANTHER" id="PTHR33734">
    <property type="entry name" value="LYSM DOMAIN-CONTAINING GPI-ANCHORED PROTEIN 2"/>
    <property type="match status" value="1"/>
</dbReference>
<gene>
    <name evidence="3" type="primary">safA</name>
    <name evidence="3" type="ORF">FN924_11365</name>
</gene>
<name>A0A516KH62_9BACI</name>
<accession>A0A516KH62</accession>
<proteinExistence type="predicted"/>
<protein>
    <submittedName>
        <fullName evidence="3">SafA/ExsA family spore coat assembly protein</fullName>
    </submittedName>
</protein>
<dbReference type="PANTHER" id="PTHR33734:SF34">
    <property type="entry name" value="SPOIVD-ASSOCIATED FACTOR A"/>
    <property type="match status" value="1"/>
</dbReference>
<dbReference type="Proteomes" id="UP000315215">
    <property type="component" value="Chromosome"/>
</dbReference>
<dbReference type="KEGG" id="aqt:FN924_11365"/>
<dbReference type="SMART" id="SM00257">
    <property type="entry name" value="LysM"/>
    <property type="match status" value="1"/>
</dbReference>